<dbReference type="InterPro" id="IPR011004">
    <property type="entry name" value="Trimer_LpxA-like_sf"/>
</dbReference>
<dbReference type="Proteomes" id="UP000239297">
    <property type="component" value="Unassembled WGS sequence"/>
</dbReference>
<dbReference type="RefSeq" id="WP_104119838.1">
    <property type="nucleotide sequence ID" value="NZ_PRKW01000001.1"/>
</dbReference>
<evidence type="ECO:0000313" key="2">
    <source>
        <dbReference type="Proteomes" id="UP000239297"/>
    </source>
</evidence>
<keyword evidence="2" id="KW-1185">Reference proteome</keyword>
<accession>A0A2S5J194</accession>
<comment type="caution">
    <text evidence="1">The sequence shown here is derived from an EMBL/GenBank/DDBJ whole genome shotgun (WGS) entry which is preliminary data.</text>
</comment>
<sequence>MADIKPVLLRGSEIRPYADENGNVIEGSPKTNGQSIVEFRGSNCRVVFGENSRMYGQIAFQRDGSYVSLGDWAFFRGRTSLGLDCRVTFGYNVYCGVDLQVNTAEGQDITIGDDVLIANHCRIRADDSHPIYDGVTGDRLNHSRSIVVEDHVWIGQEVFIMPGAHVQTGSIIGARSMVTRSSLIPPHSLAFGSPATVRRSKVHWVRKHTQNSFDLPARVEPIFGEVPIEPEFGSFICNSCNFRAPAHDMDAAGTAAVRHMREAPSHGITLEP</sequence>
<evidence type="ECO:0008006" key="3">
    <source>
        <dbReference type="Google" id="ProtNLM"/>
    </source>
</evidence>
<dbReference type="Gene3D" id="2.160.10.10">
    <property type="entry name" value="Hexapeptide repeat proteins"/>
    <property type="match status" value="1"/>
</dbReference>
<proteinExistence type="predicted"/>
<dbReference type="PANTHER" id="PTHR23416">
    <property type="entry name" value="SIALIC ACID SYNTHASE-RELATED"/>
    <property type="match status" value="1"/>
</dbReference>
<name>A0A2S5J194_9MICC</name>
<dbReference type="OrthoDB" id="2643438at2"/>
<gene>
    <name evidence="1" type="ORF">C4K88_01360</name>
</gene>
<dbReference type="AlphaFoldDB" id="A0A2S5J194"/>
<organism evidence="1 2">
    <name type="scientific">Arthrobacter pityocampae</name>
    <dbReference type="NCBI Taxonomy" id="547334"/>
    <lineage>
        <taxon>Bacteria</taxon>
        <taxon>Bacillati</taxon>
        <taxon>Actinomycetota</taxon>
        <taxon>Actinomycetes</taxon>
        <taxon>Micrococcales</taxon>
        <taxon>Micrococcaceae</taxon>
        <taxon>Arthrobacter</taxon>
    </lineage>
</organism>
<dbReference type="CDD" id="cd04647">
    <property type="entry name" value="LbH_MAT_like"/>
    <property type="match status" value="1"/>
</dbReference>
<reference evidence="1 2" key="1">
    <citation type="journal article" date="2014" name="Int. J. Syst. Evol. Microbiol.">
        <title>Arthrobacter pityocampae sp. nov., isolated from Thaumetopoea pityocampa (Lep., Thaumetopoeidae).</title>
        <authorList>
            <person name="Ince I.A."/>
            <person name="Demirbag Z."/>
            <person name="Kati H."/>
        </authorList>
    </citation>
    <scope>NUCLEOTIDE SEQUENCE [LARGE SCALE GENOMIC DNA]</scope>
    <source>
        <strain evidence="1 2">Tp2</strain>
    </source>
</reference>
<protein>
    <recommendedName>
        <fullName evidence="3">Acetyltransferase</fullName>
    </recommendedName>
</protein>
<dbReference type="EMBL" id="PRKW01000001">
    <property type="protein sequence ID" value="PPB50567.1"/>
    <property type="molecule type" value="Genomic_DNA"/>
</dbReference>
<dbReference type="InterPro" id="IPR051159">
    <property type="entry name" value="Hexapeptide_acetyltransf"/>
</dbReference>
<evidence type="ECO:0000313" key="1">
    <source>
        <dbReference type="EMBL" id="PPB50567.1"/>
    </source>
</evidence>
<dbReference type="SUPFAM" id="SSF51161">
    <property type="entry name" value="Trimeric LpxA-like enzymes"/>
    <property type="match status" value="1"/>
</dbReference>